<evidence type="ECO:0000313" key="7">
    <source>
        <dbReference type="Proteomes" id="UP001214854"/>
    </source>
</evidence>
<keyword evidence="3" id="KW-0963">Cytoplasm</keyword>
<dbReference type="CDD" id="cd00367">
    <property type="entry name" value="PTS-HPr_like"/>
    <property type="match status" value="1"/>
</dbReference>
<dbReference type="InterPro" id="IPR001020">
    <property type="entry name" value="PTS_HPr_His_P_site"/>
</dbReference>
<dbReference type="PANTHER" id="PTHR33705:SF2">
    <property type="entry name" value="PHOSPHOCARRIER PROTEIN NPR"/>
    <property type="match status" value="1"/>
</dbReference>
<sequence>MTDTSSHTTARVEIVNDKGLHARASAKFVKTAALFDAQTYVIKDDSRVDAQSIMGLLMLAASKGTHIDIESEGAQAAEAVAALVALVSDRFGEES</sequence>
<dbReference type="InterPro" id="IPR035895">
    <property type="entry name" value="HPr-like_sf"/>
</dbReference>
<evidence type="ECO:0000256" key="2">
    <source>
        <dbReference type="ARBA" id="ARBA00010736"/>
    </source>
</evidence>
<dbReference type="PROSITE" id="PS51350">
    <property type="entry name" value="PTS_HPR_DOM"/>
    <property type="match status" value="1"/>
</dbReference>
<protein>
    <submittedName>
        <fullName evidence="6">HPr family phosphocarrier protein</fullName>
    </submittedName>
</protein>
<evidence type="ECO:0000313" key="6">
    <source>
        <dbReference type="EMBL" id="MDC7684992.1"/>
    </source>
</evidence>
<evidence type="ECO:0000256" key="4">
    <source>
        <dbReference type="ARBA" id="ARBA00022683"/>
    </source>
</evidence>
<dbReference type="Pfam" id="PF00381">
    <property type="entry name" value="PTS-HPr"/>
    <property type="match status" value="1"/>
</dbReference>
<accession>A0ABT5HY35</accession>
<dbReference type="RefSeq" id="WP_272749488.1">
    <property type="nucleotide sequence ID" value="NZ_JAQQKX010000018.1"/>
</dbReference>
<name>A0ABT5HY35_9CAUL</name>
<evidence type="ECO:0000256" key="3">
    <source>
        <dbReference type="ARBA" id="ARBA00022490"/>
    </source>
</evidence>
<dbReference type="InterPro" id="IPR050399">
    <property type="entry name" value="HPr"/>
</dbReference>
<comment type="caution">
    <text evidence="6">The sequence shown here is derived from an EMBL/GenBank/DDBJ whole genome shotgun (WGS) entry which is preliminary data.</text>
</comment>
<dbReference type="Proteomes" id="UP001214854">
    <property type="component" value="Unassembled WGS sequence"/>
</dbReference>
<dbReference type="PANTHER" id="PTHR33705">
    <property type="entry name" value="PHOSPHOCARRIER PROTEIN HPR"/>
    <property type="match status" value="1"/>
</dbReference>
<comment type="subcellular location">
    <subcellularLocation>
        <location evidence="1">Cytoplasm</location>
    </subcellularLocation>
</comment>
<dbReference type="InterPro" id="IPR000032">
    <property type="entry name" value="HPr-like"/>
</dbReference>
<reference evidence="6 7" key="1">
    <citation type="submission" date="2023-01" db="EMBL/GenBank/DDBJ databases">
        <title>Novel species of the genus Asticcacaulis isolated from rivers.</title>
        <authorList>
            <person name="Lu H."/>
        </authorList>
    </citation>
    <scope>NUCLEOTIDE SEQUENCE [LARGE SCALE GENOMIC DNA]</scope>
    <source>
        <strain evidence="6 7">BYS171W</strain>
    </source>
</reference>
<dbReference type="EMBL" id="JAQQKX010000018">
    <property type="protein sequence ID" value="MDC7684992.1"/>
    <property type="molecule type" value="Genomic_DNA"/>
</dbReference>
<dbReference type="SUPFAM" id="SSF55594">
    <property type="entry name" value="HPr-like"/>
    <property type="match status" value="1"/>
</dbReference>
<comment type="similarity">
    <text evidence="2">Belongs to the HPr family.</text>
</comment>
<gene>
    <name evidence="6" type="ORF">PQU92_17035</name>
</gene>
<keyword evidence="4" id="KW-0598">Phosphotransferase system</keyword>
<proteinExistence type="inferred from homology"/>
<feature type="domain" description="HPr" evidence="5">
    <location>
        <begin position="7"/>
        <end position="94"/>
    </location>
</feature>
<evidence type="ECO:0000256" key="1">
    <source>
        <dbReference type="ARBA" id="ARBA00004496"/>
    </source>
</evidence>
<dbReference type="PROSITE" id="PS00369">
    <property type="entry name" value="PTS_HPR_HIS"/>
    <property type="match status" value="1"/>
</dbReference>
<evidence type="ECO:0000259" key="5">
    <source>
        <dbReference type="PROSITE" id="PS51350"/>
    </source>
</evidence>
<organism evidence="6 7">
    <name type="scientific">Asticcacaulis aquaticus</name>
    <dbReference type="NCBI Taxonomy" id="2984212"/>
    <lineage>
        <taxon>Bacteria</taxon>
        <taxon>Pseudomonadati</taxon>
        <taxon>Pseudomonadota</taxon>
        <taxon>Alphaproteobacteria</taxon>
        <taxon>Caulobacterales</taxon>
        <taxon>Caulobacteraceae</taxon>
        <taxon>Asticcacaulis</taxon>
    </lineage>
</organism>
<dbReference type="NCBIfam" id="TIGR01003">
    <property type="entry name" value="PTS_HPr_family"/>
    <property type="match status" value="1"/>
</dbReference>
<dbReference type="PRINTS" id="PR00107">
    <property type="entry name" value="PHOSPHOCPHPR"/>
</dbReference>
<keyword evidence="7" id="KW-1185">Reference proteome</keyword>
<dbReference type="Gene3D" id="3.30.1340.10">
    <property type="entry name" value="HPr-like"/>
    <property type="match status" value="1"/>
</dbReference>